<sequence length="85" mass="10232">MRFDVITKESVQDLGEGQQDWVEETIRLVNIQIDREYRNGETIQVRMRRYGSARIDAETLRRLKEGDWEVKELDHDSRYFTLKLS</sequence>
<name>A0A1G1VFS8_9BACT</name>
<evidence type="ECO:0000313" key="1">
    <source>
        <dbReference type="EMBL" id="OGY14229.1"/>
    </source>
</evidence>
<dbReference type="Proteomes" id="UP000178659">
    <property type="component" value="Unassembled WGS sequence"/>
</dbReference>
<evidence type="ECO:0000313" key="2">
    <source>
        <dbReference type="Proteomes" id="UP000178659"/>
    </source>
</evidence>
<comment type="caution">
    <text evidence="1">The sequence shown here is derived from an EMBL/GenBank/DDBJ whole genome shotgun (WGS) entry which is preliminary data.</text>
</comment>
<accession>A0A1G1VFS8</accession>
<protein>
    <submittedName>
        <fullName evidence="1">Uncharacterized protein</fullName>
    </submittedName>
</protein>
<gene>
    <name evidence="1" type="ORF">A3A77_02010</name>
</gene>
<organism evidence="1 2">
    <name type="scientific">Candidatus Blackburnbacteria bacterium RIFCSPLOWO2_01_FULL_40_20</name>
    <dbReference type="NCBI Taxonomy" id="1797519"/>
    <lineage>
        <taxon>Bacteria</taxon>
        <taxon>Candidatus Blackburniibacteriota</taxon>
    </lineage>
</organism>
<proteinExistence type="predicted"/>
<reference evidence="1 2" key="1">
    <citation type="journal article" date="2016" name="Nat. Commun.">
        <title>Thousands of microbial genomes shed light on interconnected biogeochemical processes in an aquifer system.</title>
        <authorList>
            <person name="Anantharaman K."/>
            <person name="Brown C.T."/>
            <person name="Hug L.A."/>
            <person name="Sharon I."/>
            <person name="Castelle C.J."/>
            <person name="Probst A.J."/>
            <person name="Thomas B.C."/>
            <person name="Singh A."/>
            <person name="Wilkins M.J."/>
            <person name="Karaoz U."/>
            <person name="Brodie E.L."/>
            <person name="Williams K.H."/>
            <person name="Hubbard S.S."/>
            <person name="Banfield J.F."/>
        </authorList>
    </citation>
    <scope>NUCLEOTIDE SEQUENCE [LARGE SCALE GENOMIC DNA]</scope>
</reference>
<dbReference type="AlphaFoldDB" id="A0A1G1VFS8"/>
<dbReference type="EMBL" id="MHCC01000001">
    <property type="protein sequence ID" value="OGY14229.1"/>
    <property type="molecule type" value="Genomic_DNA"/>
</dbReference>